<sequence length="154" mass="18421">MEFKVFDKVTLSLVKVISINFELNSLEIESTDESDLTEVRHLEDIDFTNSHLSSLSKESIIKLLEYYINLNETYLENREKLYVKRLEDISNIKYYVHKEVLKALEEKDKEKYDILIYLEEGIKDVLNNRDDKSLLTDRDIEQIIKLRRFQKRLG</sequence>
<reference evidence="1" key="1">
    <citation type="submission" date="2017-06" db="EMBL/GenBank/DDBJ databases">
        <title>Novel phages from South African skin metaviromes.</title>
        <authorList>
            <person name="van Zyl L.J."/>
            <person name="Abrahams Y."/>
            <person name="Stander E.A."/>
            <person name="Kirby B.M."/>
            <person name="Clavaud C."/>
            <person name="Farcet C."/>
            <person name="Breton L."/>
            <person name="Trindade M.I."/>
        </authorList>
    </citation>
    <scope>NUCLEOTIDE SEQUENCE</scope>
</reference>
<gene>
    <name evidence="1" type="ORF">7AX1_77</name>
</gene>
<evidence type="ECO:0000313" key="1">
    <source>
        <dbReference type="EMBL" id="ASN67905.1"/>
    </source>
</evidence>
<protein>
    <submittedName>
        <fullName evidence="1">Uncharacterized protein</fullName>
    </submittedName>
</protein>
<dbReference type="EMBL" id="MF417868">
    <property type="protein sequence ID" value="ASN67905.1"/>
    <property type="molecule type" value="Genomic_DNA"/>
</dbReference>
<organism evidence="1">
    <name type="scientific">uncultured Caudovirales phage</name>
    <dbReference type="NCBI Taxonomy" id="2100421"/>
    <lineage>
        <taxon>Viruses</taxon>
        <taxon>Duplodnaviria</taxon>
        <taxon>Heunggongvirae</taxon>
        <taxon>Uroviricota</taxon>
        <taxon>Caudoviricetes</taxon>
        <taxon>Peduoviridae</taxon>
        <taxon>Maltschvirus</taxon>
        <taxon>Maltschvirus maltsch</taxon>
    </lineage>
</organism>
<name>A0A2H4IZB2_9CAUD</name>
<accession>A0A2H4IZB2</accession>
<proteinExistence type="predicted"/>